<evidence type="ECO:0000313" key="1">
    <source>
        <dbReference type="EMBL" id="KAF5197102.1"/>
    </source>
</evidence>
<evidence type="ECO:0000313" key="2">
    <source>
        <dbReference type="Proteomes" id="UP000554482"/>
    </source>
</evidence>
<reference evidence="1 2" key="1">
    <citation type="submission" date="2020-06" db="EMBL/GenBank/DDBJ databases">
        <title>Transcriptomic and genomic resources for Thalictrum thalictroides and T. hernandezii: Facilitating candidate gene discovery in an emerging model plant lineage.</title>
        <authorList>
            <person name="Arias T."/>
            <person name="Riano-Pachon D.M."/>
            <person name="Di Stilio V.S."/>
        </authorList>
    </citation>
    <scope>NUCLEOTIDE SEQUENCE [LARGE SCALE GENOMIC DNA]</scope>
    <source>
        <strain evidence="2">cv. WT478/WT964</strain>
        <tissue evidence="1">Leaves</tissue>
    </source>
</reference>
<dbReference type="Proteomes" id="UP000554482">
    <property type="component" value="Unassembled WGS sequence"/>
</dbReference>
<sequence length="73" mass="8315">MEPDSSHSMRSRQSAQMQLILSGSSDGNADIWQPNCYGDRSSCFIHKKAKLARKCLYFLPLLSNNWSAIFYLV</sequence>
<organism evidence="1 2">
    <name type="scientific">Thalictrum thalictroides</name>
    <name type="common">Rue-anemone</name>
    <name type="synonym">Anemone thalictroides</name>
    <dbReference type="NCBI Taxonomy" id="46969"/>
    <lineage>
        <taxon>Eukaryota</taxon>
        <taxon>Viridiplantae</taxon>
        <taxon>Streptophyta</taxon>
        <taxon>Embryophyta</taxon>
        <taxon>Tracheophyta</taxon>
        <taxon>Spermatophyta</taxon>
        <taxon>Magnoliopsida</taxon>
        <taxon>Ranunculales</taxon>
        <taxon>Ranunculaceae</taxon>
        <taxon>Thalictroideae</taxon>
        <taxon>Thalictrum</taxon>
    </lineage>
</organism>
<comment type="caution">
    <text evidence="1">The sequence shown here is derived from an EMBL/GenBank/DDBJ whole genome shotgun (WGS) entry which is preliminary data.</text>
</comment>
<dbReference type="AlphaFoldDB" id="A0A7J6WLV7"/>
<dbReference type="EMBL" id="JABWDY010015099">
    <property type="protein sequence ID" value="KAF5197102.1"/>
    <property type="molecule type" value="Genomic_DNA"/>
</dbReference>
<gene>
    <name evidence="1" type="ORF">FRX31_013313</name>
</gene>
<name>A0A7J6WLV7_THATH</name>
<proteinExistence type="predicted"/>
<keyword evidence="2" id="KW-1185">Reference proteome</keyword>
<protein>
    <submittedName>
        <fullName evidence="1">Uncharacterized protein</fullName>
    </submittedName>
</protein>
<accession>A0A7J6WLV7</accession>